<evidence type="ECO:0000256" key="1">
    <source>
        <dbReference type="ARBA" id="ARBA00008276"/>
    </source>
</evidence>
<dbReference type="GO" id="GO:0008841">
    <property type="term" value="F:dihydrofolate synthase activity"/>
    <property type="evidence" value="ECO:0007669"/>
    <property type="project" value="UniProtKB-EC"/>
</dbReference>
<keyword evidence="6" id="KW-0460">Magnesium</keyword>
<evidence type="ECO:0000313" key="8">
    <source>
        <dbReference type="EMBL" id="CAE08150.1"/>
    </source>
</evidence>
<dbReference type="GO" id="GO:0004326">
    <property type="term" value="F:tetrahydrofolylpolyglutamate synthase activity"/>
    <property type="evidence" value="ECO:0007669"/>
    <property type="project" value="UniProtKB-EC"/>
</dbReference>
<comment type="similarity">
    <text evidence="1 7">Belongs to the folylpolyglutamate synthase family.</text>
</comment>
<dbReference type="STRING" id="84588.SYNW1635"/>
<protein>
    <submittedName>
        <fullName evidence="8">Putuative bifunctional Dihydrofolate/Folylpolyglutamate synthase</fullName>
        <ecNumber evidence="8">6.3.2.12</ecNumber>
        <ecNumber evidence="8">6.3.2.17</ecNumber>
    </submittedName>
</protein>
<dbReference type="KEGG" id="syw:SYNW1635"/>
<dbReference type="GO" id="GO:0005524">
    <property type="term" value="F:ATP binding"/>
    <property type="evidence" value="ECO:0007669"/>
    <property type="project" value="UniProtKB-KW"/>
</dbReference>
<evidence type="ECO:0000256" key="4">
    <source>
        <dbReference type="ARBA" id="ARBA00022741"/>
    </source>
</evidence>
<dbReference type="PANTHER" id="PTHR11136:SF0">
    <property type="entry name" value="DIHYDROFOLATE SYNTHETASE-RELATED"/>
    <property type="match status" value="1"/>
</dbReference>
<evidence type="ECO:0000256" key="3">
    <source>
        <dbReference type="ARBA" id="ARBA00022723"/>
    </source>
</evidence>
<evidence type="ECO:0000256" key="5">
    <source>
        <dbReference type="ARBA" id="ARBA00022840"/>
    </source>
</evidence>
<dbReference type="PIRSF" id="PIRSF001563">
    <property type="entry name" value="Folylpolyglu_synth"/>
    <property type="match status" value="1"/>
</dbReference>
<keyword evidence="3" id="KW-0479">Metal-binding</keyword>
<dbReference type="HOGENOM" id="CLU_015869_1_1_3"/>
<dbReference type="EMBL" id="BX569693">
    <property type="protein sequence ID" value="CAE08150.1"/>
    <property type="molecule type" value="Genomic_DNA"/>
</dbReference>
<keyword evidence="9" id="KW-1185">Reference proteome</keyword>
<proteinExistence type="inferred from homology"/>
<dbReference type="Gene3D" id="3.90.190.20">
    <property type="entry name" value="Mur ligase, C-terminal domain"/>
    <property type="match status" value="1"/>
</dbReference>
<evidence type="ECO:0000256" key="7">
    <source>
        <dbReference type="PIRNR" id="PIRNR001563"/>
    </source>
</evidence>
<dbReference type="InterPro" id="IPR036615">
    <property type="entry name" value="Mur_ligase_C_dom_sf"/>
</dbReference>
<keyword evidence="4 7" id="KW-0547">Nucleotide-binding</keyword>
<dbReference type="NCBIfam" id="TIGR01499">
    <property type="entry name" value="folC"/>
    <property type="match status" value="1"/>
</dbReference>
<name>Q7TTU1_PARMW</name>
<reference evidence="8 9" key="1">
    <citation type="journal article" date="2003" name="Nature">
        <title>The genome of a motile marine Synechococcus.</title>
        <authorList>
            <person name="Palenik B."/>
            <person name="Brahamsha B."/>
            <person name="Larimer F."/>
            <person name="Land M."/>
            <person name="Hauser L."/>
            <person name="Chain P."/>
            <person name="Lamerdin J."/>
            <person name="Regala W."/>
            <person name="Allen E.A."/>
            <person name="McCarren J."/>
            <person name="Paulsen I."/>
            <person name="Dufresne A."/>
            <person name="Partensky F."/>
            <person name="Webb E."/>
            <person name="Waterbury J."/>
        </authorList>
    </citation>
    <scope>NUCLEOTIDE SEQUENCE [LARGE SCALE GENOMIC DNA]</scope>
    <source>
        <strain evidence="8 9">WH8102</strain>
    </source>
</reference>
<dbReference type="Gene3D" id="3.40.1190.10">
    <property type="entry name" value="Mur-like, catalytic domain"/>
    <property type="match status" value="1"/>
</dbReference>
<organism evidence="8 9">
    <name type="scientific">Parasynechococcus marenigrum (strain WH8102)</name>
    <dbReference type="NCBI Taxonomy" id="84588"/>
    <lineage>
        <taxon>Bacteria</taxon>
        <taxon>Bacillati</taxon>
        <taxon>Cyanobacteriota</taxon>
        <taxon>Cyanophyceae</taxon>
        <taxon>Synechococcales</taxon>
        <taxon>Prochlorococcaceae</taxon>
        <taxon>Parasynechococcus</taxon>
        <taxon>Parasynechococcus marenigrum</taxon>
    </lineage>
</organism>
<dbReference type="AlphaFoldDB" id="Q7TTU1"/>
<dbReference type="RefSeq" id="WP_011128499.1">
    <property type="nucleotide sequence ID" value="NC_005070.1"/>
</dbReference>
<keyword evidence="2 7" id="KW-0436">Ligase</keyword>
<evidence type="ECO:0000256" key="2">
    <source>
        <dbReference type="ARBA" id="ARBA00022598"/>
    </source>
</evidence>
<evidence type="ECO:0000256" key="6">
    <source>
        <dbReference type="ARBA" id="ARBA00022842"/>
    </source>
</evidence>
<dbReference type="SUPFAM" id="SSF53623">
    <property type="entry name" value="MurD-like peptide ligases, catalytic domain"/>
    <property type="match status" value="1"/>
</dbReference>
<dbReference type="EC" id="6.3.2.17" evidence="8"/>
<dbReference type="Proteomes" id="UP000001422">
    <property type="component" value="Chromosome"/>
</dbReference>
<dbReference type="InterPro" id="IPR036565">
    <property type="entry name" value="Mur-like_cat_sf"/>
</dbReference>
<dbReference type="EC" id="6.3.2.12" evidence="8"/>
<dbReference type="GO" id="GO:0005737">
    <property type="term" value="C:cytoplasm"/>
    <property type="evidence" value="ECO:0007669"/>
    <property type="project" value="TreeGrafter"/>
</dbReference>
<accession>Q7TTU1</accession>
<keyword evidence="5 7" id="KW-0067">ATP-binding</keyword>
<evidence type="ECO:0000313" key="9">
    <source>
        <dbReference type="Proteomes" id="UP000001422"/>
    </source>
</evidence>
<dbReference type="eggNOG" id="COG0285">
    <property type="taxonomic scope" value="Bacteria"/>
</dbReference>
<gene>
    <name evidence="8" type="primary">folC</name>
    <name evidence="8" type="ordered locus">SYNW1635</name>
</gene>
<sequence>MAEHQLSDLIPRFDLRGMDLQLGRMRLALQALGSPCGDIPAIQVAGTNGKGSIASFLSAALQQAGLRSGVTTSPHLVSWCERIAIDGIPISEGHLRQLLLAQQELCAEHQLTPFEQLLTAALAHFHAEAVELLVLEVGLGGRLDATTAHPNRPVIAMASIGLDHCEHLGATLTAIAEEKAAVITPGSRVISSDQPEPVRLVLEQTCRANNADLQWVDPLPSDWTLGLAGSWQRRNAAVARGALQALQPLGWNLDETTMRAGFAKASWSGRLQTVTWRGHPLLLDGAHNPPAAQQLALERQRWQGHGQGVVWILGIQAHKQALEMLQLLLQPQDQAWIVPVSNHRSWTRDALLQTMPHWKDQLIDAASPEDALKRIEETRDWPQPMPVLAGSLYLIGDLLEQGLVQAE</sequence>
<dbReference type="PANTHER" id="PTHR11136">
    <property type="entry name" value="FOLYLPOLYGLUTAMATE SYNTHASE-RELATED"/>
    <property type="match status" value="1"/>
</dbReference>
<dbReference type="SUPFAM" id="SSF53244">
    <property type="entry name" value="MurD-like peptide ligases, peptide-binding domain"/>
    <property type="match status" value="1"/>
</dbReference>
<dbReference type="InterPro" id="IPR001645">
    <property type="entry name" value="Folylpolyglutamate_synth"/>
</dbReference>
<dbReference type="GO" id="GO:0046872">
    <property type="term" value="F:metal ion binding"/>
    <property type="evidence" value="ECO:0007669"/>
    <property type="project" value="UniProtKB-KW"/>
</dbReference>